<gene>
    <name evidence="1" type="ORF">S01H1_17859</name>
</gene>
<evidence type="ECO:0000313" key="1">
    <source>
        <dbReference type="EMBL" id="GAF75561.1"/>
    </source>
</evidence>
<proteinExistence type="predicted"/>
<reference evidence="1" key="1">
    <citation type="journal article" date="2014" name="Front. Microbiol.">
        <title>High frequency of phylogenetically diverse reductive dehalogenase-homologous genes in deep subseafloor sedimentary metagenomes.</title>
        <authorList>
            <person name="Kawai M."/>
            <person name="Futagami T."/>
            <person name="Toyoda A."/>
            <person name="Takaki Y."/>
            <person name="Nishi S."/>
            <person name="Hori S."/>
            <person name="Arai W."/>
            <person name="Tsubouchi T."/>
            <person name="Morono Y."/>
            <person name="Uchiyama I."/>
            <person name="Ito T."/>
            <person name="Fujiyama A."/>
            <person name="Inagaki F."/>
            <person name="Takami H."/>
        </authorList>
    </citation>
    <scope>NUCLEOTIDE SEQUENCE</scope>
    <source>
        <strain evidence="1">Expedition CK06-06</strain>
    </source>
</reference>
<dbReference type="EMBL" id="BARS01009500">
    <property type="protein sequence ID" value="GAF75561.1"/>
    <property type="molecule type" value="Genomic_DNA"/>
</dbReference>
<comment type="caution">
    <text evidence="1">The sequence shown here is derived from an EMBL/GenBank/DDBJ whole genome shotgun (WGS) entry which is preliminary data.</text>
</comment>
<protein>
    <submittedName>
        <fullName evidence="1">Uncharacterized protein</fullName>
    </submittedName>
</protein>
<name>X0SKB3_9ZZZZ</name>
<sequence length="88" mass="9956">MVKVASSFNVGDRENITVEKLLEIVERMYTDLAEAVNSKPSFHKRITDGQTDDTFLPDGDINLNTTTDKVEMLTEHIDPTTVQWTQLS</sequence>
<accession>X0SKB3</accession>
<organism evidence="1">
    <name type="scientific">marine sediment metagenome</name>
    <dbReference type="NCBI Taxonomy" id="412755"/>
    <lineage>
        <taxon>unclassified sequences</taxon>
        <taxon>metagenomes</taxon>
        <taxon>ecological metagenomes</taxon>
    </lineage>
</organism>
<dbReference type="AlphaFoldDB" id="X0SKB3"/>